<dbReference type="PANTHER" id="PTHR32142:SF55">
    <property type="entry name" value="ANKYRIN REPEAT-CONTAINING PROTEIN-RELATED"/>
    <property type="match status" value="1"/>
</dbReference>
<feature type="compositionally biased region" description="Acidic residues" evidence="1">
    <location>
        <begin position="835"/>
        <end position="844"/>
    </location>
</feature>
<dbReference type="AlphaFoldDB" id="F4PX71"/>
<name>F4PX71_CACFS</name>
<evidence type="ECO:0008006" key="4">
    <source>
        <dbReference type="Google" id="ProtNLM"/>
    </source>
</evidence>
<dbReference type="Proteomes" id="UP000007797">
    <property type="component" value="Unassembled WGS sequence"/>
</dbReference>
<proteinExistence type="predicted"/>
<reference evidence="3" key="1">
    <citation type="journal article" date="2011" name="Genome Res.">
        <title>Phylogeny-wide analysis of social amoeba genomes highlights ancient origins for complex intercellular communication.</title>
        <authorList>
            <person name="Heidel A.J."/>
            <person name="Lawal H.M."/>
            <person name="Felder M."/>
            <person name="Schilde C."/>
            <person name="Helps N.R."/>
            <person name="Tunggal B."/>
            <person name="Rivero F."/>
            <person name="John U."/>
            <person name="Schleicher M."/>
            <person name="Eichinger L."/>
            <person name="Platzer M."/>
            <person name="Noegel A.A."/>
            <person name="Schaap P."/>
            <person name="Gloeckner G."/>
        </authorList>
    </citation>
    <scope>NUCLEOTIDE SEQUENCE [LARGE SCALE GENOMIC DNA]</scope>
    <source>
        <strain evidence="3">SH3</strain>
    </source>
</reference>
<dbReference type="GeneID" id="14872432"/>
<dbReference type="RefSeq" id="XP_004366857.1">
    <property type="nucleotide sequence ID" value="XM_004366800.1"/>
</dbReference>
<keyword evidence="3" id="KW-1185">Reference proteome</keyword>
<accession>F4PX71</accession>
<dbReference type="KEGG" id="dfa:DFA_06977"/>
<protein>
    <recommendedName>
        <fullName evidence="4">Ankyrin repeat-containing protein</fullName>
    </recommendedName>
</protein>
<gene>
    <name evidence="2" type="ORF">DFA_06977</name>
</gene>
<evidence type="ECO:0000256" key="1">
    <source>
        <dbReference type="SAM" id="MobiDB-lite"/>
    </source>
</evidence>
<evidence type="ECO:0000313" key="2">
    <source>
        <dbReference type="EMBL" id="EGG19874.1"/>
    </source>
</evidence>
<evidence type="ECO:0000313" key="3">
    <source>
        <dbReference type="Proteomes" id="UP000007797"/>
    </source>
</evidence>
<dbReference type="PANTHER" id="PTHR32142">
    <property type="entry name" value="B BOX-TYPE DOMAIN-CONTAINING PROTEIN-RELATED"/>
    <property type="match status" value="1"/>
</dbReference>
<feature type="region of interest" description="Disordered" evidence="1">
    <location>
        <begin position="817"/>
        <end position="846"/>
    </location>
</feature>
<organism evidence="2 3">
    <name type="scientific">Cavenderia fasciculata</name>
    <name type="common">Slime mold</name>
    <name type="synonym">Dictyostelium fasciculatum</name>
    <dbReference type="NCBI Taxonomy" id="261658"/>
    <lineage>
        <taxon>Eukaryota</taxon>
        <taxon>Amoebozoa</taxon>
        <taxon>Evosea</taxon>
        <taxon>Eumycetozoa</taxon>
        <taxon>Dictyostelia</taxon>
        <taxon>Acytosteliales</taxon>
        <taxon>Cavenderiaceae</taxon>
        <taxon>Cavenderia</taxon>
    </lineage>
</organism>
<dbReference type="EMBL" id="GL883013">
    <property type="protein sequence ID" value="EGG19874.1"/>
    <property type="molecule type" value="Genomic_DNA"/>
</dbReference>
<sequence length="950" mass="110378">MNSNNNNNNSIDIKDQRLIELVIKNKWLFKLILSKCKRSRKITDSMTQYDCEGTRKKFTGNSSPILQFELGIRENYWDYYALEMIVYHGHWGLIKDRIKSKRQLFIDNRGLSVFIKKCTDNSIFDLLYQHYQSVFAYEDLLLWAVEGGNRGGKEEGKEESIHIFKTLFEQTVPTQLPRTGVLEAAIGHGRIDILQLLATTTTSTIQHDEYILDCAINHDSHLVYDEYCRLFGAGGAGVGGSVKVTGRCMVNGDIDFIRNIPIAPNLQDQILQSYFLIYRHKSTYDRQLHVLTKMQGYASCLGSFDLSAITQTVTEAAALKGLILSTEQIKMHSIQNIIVMSGGTPIQLIERSLLKESIESGLNSFIYFLTFKQLLSLNSTIGKLINISKKEKRINILIFIFIFILLVLEKKGELLGMICRYGELEHLEYLKSSRLDLHEFTNLKWMIEYVDWRVLVEREKIGMMHFILTVSPQMADNITYKSTRMSDSVVKYLDSRNDSKHFYKIFDCHLTDYALYQLLMLSPYINPTTQFSSKEEEFHFEKYPIMSKRNTFLLFDPIRIIMLFCQIGDTNLLDTYYQTLVKIKKMITDWTTIRSQYKLGTVRRGVGPTLLNVLYSDTHQQQTIPYLSAQDVFFRKYAEFYLNNYYIESFLDHVVKSGSVRLIKHVINRDEIYHYNEDDNTTSIVKLQFKTELGYKLAGETGNVDLYKCVKNNHSDPKLHQLPLVWGLATKHGRFDLFKYLCTNYEVYGQTSFHIQNNIILYNHLNLLDYYIEFRETKQAFIWSLANVSIFNGCNLSTLQYLCKKYHTCVIRQNVKVKEEEEEEETKNEQQKEEDTNDSDDDGDSTTCWNWEFNNNNLNDQVPEYLPLYNTTNREVAQSIMDSLVSSALLKTVPQKLDKNVTPELRYYLKSLNLFQGGSSNNNDQNSKPQVSPKSFISNFFGFWNGSNKM</sequence>